<accession>A0AAW2H759</accession>
<evidence type="ECO:0000313" key="5">
    <source>
        <dbReference type="EMBL" id="KAL0265525.1"/>
    </source>
</evidence>
<comment type="caution">
    <text evidence="5">The sequence shown here is derived from an EMBL/GenBank/DDBJ whole genome shotgun (WGS) entry which is preliminary data.</text>
</comment>
<dbReference type="Gene3D" id="2.60.450.10">
    <property type="entry name" value="Lipopolysaccharide (LPS) transport protein A like domain"/>
    <property type="match status" value="1"/>
</dbReference>
<evidence type="ECO:0000256" key="3">
    <source>
        <dbReference type="PIRSR" id="PIRSR602678-1"/>
    </source>
</evidence>
<evidence type="ECO:0000259" key="4">
    <source>
        <dbReference type="PROSITE" id="PS50165"/>
    </source>
</evidence>
<dbReference type="InterPro" id="IPR001162">
    <property type="entry name" value="UvrC_RNase_H_dom"/>
</dbReference>
<feature type="binding site" evidence="3">
    <location>
        <position position="573"/>
    </location>
    <ligand>
        <name>a divalent metal cation</name>
        <dbReference type="ChEBI" id="CHEBI:60240"/>
        <label>1</label>
    </ligand>
</feature>
<dbReference type="GO" id="GO:0006974">
    <property type="term" value="P:DNA damage response"/>
    <property type="evidence" value="ECO:0007669"/>
    <property type="project" value="TreeGrafter"/>
</dbReference>
<organism evidence="5">
    <name type="scientific">Menopon gallinae</name>
    <name type="common">poultry shaft louse</name>
    <dbReference type="NCBI Taxonomy" id="328185"/>
    <lineage>
        <taxon>Eukaryota</taxon>
        <taxon>Metazoa</taxon>
        <taxon>Ecdysozoa</taxon>
        <taxon>Arthropoda</taxon>
        <taxon>Hexapoda</taxon>
        <taxon>Insecta</taxon>
        <taxon>Pterygota</taxon>
        <taxon>Neoptera</taxon>
        <taxon>Paraneoptera</taxon>
        <taxon>Psocodea</taxon>
        <taxon>Troctomorpha</taxon>
        <taxon>Phthiraptera</taxon>
        <taxon>Amblycera</taxon>
        <taxon>Menoponidae</taxon>
        <taxon>Menopon</taxon>
    </lineage>
</organism>
<dbReference type="GO" id="GO:0046872">
    <property type="term" value="F:metal ion binding"/>
    <property type="evidence" value="ECO:0007669"/>
    <property type="project" value="UniProtKB-KW"/>
</dbReference>
<feature type="binding site" evidence="3">
    <location>
        <position position="610"/>
    </location>
    <ligand>
        <name>a divalent metal cation</name>
        <dbReference type="ChEBI" id="CHEBI:60240"/>
        <label>1</label>
    </ligand>
</feature>
<dbReference type="PROSITE" id="PS50165">
    <property type="entry name" value="UVRC"/>
    <property type="match status" value="1"/>
</dbReference>
<keyword evidence="3" id="KW-0479">Metal-binding</keyword>
<dbReference type="Gene3D" id="3.30.420.340">
    <property type="entry name" value="UvrC, RNAse H endonuclease domain"/>
    <property type="match status" value="1"/>
</dbReference>
<protein>
    <recommendedName>
        <fullName evidence="2">NIF3-like protein 1</fullName>
    </recommendedName>
</protein>
<dbReference type="AlphaFoldDB" id="A0AAW2H759"/>
<dbReference type="EMBL" id="JARGDH010000010">
    <property type="protein sequence ID" value="KAL0265525.1"/>
    <property type="molecule type" value="Genomic_DNA"/>
</dbReference>
<dbReference type="PANTHER" id="PTHR30562">
    <property type="entry name" value="UVRC/OXIDOREDUCTASE"/>
    <property type="match status" value="1"/>
</dbReference>
<reference evidence="5" key="1">
    <citation type="journal article" date="2024" name="Gigascience">
        <title>Chromosome-level genome of the poultry shaft louse Menopon gallinae provides insight into the host-switching and adaptive evolution of parasitic lice.</title>
        <authorList>
            <person name="Xu Y."/>
            <person name="Ma L."/>
            <person name="Liu S."/>
            <person name="Liang Y."/>
            <person name="Liu Q."/>
            <person name="He Z."/>
            <person name="Tian L."/>
            <person name="Duan Y."/>
            <person name="Cai W."/>
            <person name="Li H."/>
            <person name="Song F."/>
        </authorList>
    </citation>
    <scope>NUCLEOTIDE SEQUENCE</scope>
    <source>
        <strain evidence="5">Cailab_2023a</strain>
    </source>
</reference>
<gene>
    <name evidence="5" type="ORF">PYX00_011064</name>
</gene>
<comment type="similarity">
    <text evidence="1">Belongs to the GTP cyclohydrolase I type 2/NIF3 family.</text>
</comment>
<dbReference type="InterPro" id="IPR002678">
    <property type="entry name" value="DUF34/NIF3"/>
</dbReference>
<dbReference type="Gene3D" id="3.40.1390.30">
    <property type="entry name" value="NIF3 (NGG1p interacting factor 3)-like"/>
    <property type="match status" value="4"/>
</dbReference>
<dbReference type="SUPFAM" id="SSF47781">
    <property type="entry name" value="RuvA domain 2-like"/>
    <property type="match status" value="1"/>
</dbReference>
<dbReference type="PANTHER" id="PTHR30562:SF1">
    <property type="entry name" value="UVRABC SYSTEM PROTEIN C"/>
    <property type="match status" value="1"/>
</dbReference>
<dbReference type="InterPro" id="IPR010994">
    <property type="entry name" value="RuvA_2-like"/>
</dbReference>
<dbReference type="GO" id="GO:0009380">
    <property type="term" value="C:excinuclease repair complex"/>
    <property type="evidence" value="ECO:0007669"/>
    <property type="project" value="TreeGrafter"/>
</dbReference>
<dbReference type="Pfam" id="PF01784">
    <property type="entry name" value="DUF34_NIF3"/>
    <property type="match status" value="1"/>
</dbReference>
<dbReference type="InterPro" id="IPR038476">
    <property type="entry name" value="UvrC_RNase_H_dom_sf"/>
</dbReference>
<dbReference type="Gene3D" id="1.10.150.20">
    <property type="entry name" value="5' to 3' exonuclease, C-terminal subdomain"/>
    <property type="match status" value="1"/>
</dbReference>
<dbReference type="InterPro" id="IPR050066">
    <property type="entry name" value="UvrABC_protein_C"/>
</dbReference>
<name>A0AAW2H759_9NEOP</name>
<dbReference type="GO" id="GO:0009381">
    <property type="term" value="F:excinuclease ABC activity"/>
    <property type="evidence" value="ECO:0007669"/>
    <property type="project" value="InterPro"/>
</dbReference>
<evidence type="ECO:0000256" key="2">
    <source>
        <dbReference type="ARBA" id="ARBA00019069"/>
    </source>
</evidence>
<dbReference type="Pfam" id="PF22920">
    <property type="entry name" value="UvrC_RNaseH"/>
    <property type="match status" value="1"/>
</dbReference>
<dbReference type="Pfam" id="PF03968">
    <property type="entry name" value="LptD_N"/>
    <property type="match status" value="1"/>
</dbReference>
<dbReference type="InterPro" id="IPR005653">
    <property type="entry name" value="OstA-like_N"/>
</dbReference>
<dbReference type="SUPFAM" id="SSF102705">
    <property type="entry name" value="NIF3 (NGG1p interacting factor 3)-like"/>
    <property type="match status" value="1"/>
</dbReference>
<dbReference type="InterPro" id="IPR036069">
    <property type="entry name" value="DUF34/NIF3_sf"/>
</dbReference>
<sequence>MWEAAENLNFEQAMLIDQTLNSLSLLEKNQDVEKVSASCADYLGFIEEEGTASVMILQVREGKLIGKESFLFQTISEEKETLEYFIWQYYDKAATLPCVIYLSYEFSAERRDLLERALREKSGRSVKILRPKVGRHFRLLGIAKENALLTLNTQKYKKVSLKRLADILSLANLPKRIEGIDIAHIDGKYPVGVVVSFWQGKPDKSAYRLYNLRSVVGKVDDYKAIKEVIVRHYGKGYLAPDLLLIDGGKGQLNAAVALLKELEFDMPVCALAKRMEEIFISGQKQPIILPKGDQSLAILQAVRDEAHRFATKQNRKLMGKRLQQLEINQIPGIGPKRARLLLENFSTFESLQEAKKEDLEKIQDRQKEKLILKGNVDLIYPKECIRLSAMEVQLLQKGLYLLAIGAVRFSNEKAYAEAETLRFDRNHETLELIGQARLQAKAQRLQAERIWFNLKSQQLILEDQFAYPWLSSCFWRKDEKLYFDNGLFNLLLLSGLGIKNLKYLPFNTGSDSRFYSHRAVEAFKNIDSSQNGWQVECGIGQEEQIKKVAFAVDACQQTIEMAQKEGANVLFVHHGFFWKQEYTLTAQLYKRVDALRKANMGLYAMHLPLDADPVLGHNAQIARLLNLQDCCPLGETLHQYYHNVKESAFNMVSIGHCYSERWGMLALAKKVKEDWQIPTCFLECETGL</sequence>
<feature type="domain" description="UvrC family homology region profile" evidence="4">
    <location>
        <begin position="42"/>
        <end position="259"/>
    </location>
</feature>
<proteinExistence type="inferred from homology"/>
<feature type="binding site" evidence="3">
    <location>
        <position position="574"/>
    </location>
    <ligand>
        <name>a divalent metal cation</name>
        <dbReference type="ChEBI" id="CHEBI:60240"/>
        <label>1</label>
    </ligand>
</feature>
<evidence type="ECO:0000256" key="1">
    <source>
        <dbReference type="ARBA" id="ARBA00006964"/>
    </source>
</evidence>
<dbReference type="FunFam" id="3.40.1390.30:FF:000001">
    <property type="entry name" value="GTP cyclohydrolase 1 type 2"/>
    <property type="match status" value="1"/>
</dbReference>
<dbReference type="Pfam" id="PF08459">
    <property type="entry name" value="UvrC_RNaseH_dom"/>
    <property type="match status" value="1"/>
</dbReference>